<name>A0A517Z7K2_9PLAN</name>
<feature type="transmembrane region" description="Helical" evidence="1">
    <location>
        <begin position="342"/>
        <end position="364"/>
    </location>
</feature>
<feature type="transmembrane region" description="Helical" evidence="1">
    <location>
        <begin position="134"/>
        <end position="156"/>
    </location>
</feature>
<evidence type="ECO:0000313" key="3">
    <source>
        <dbReference type="EMBL" id="QDU38429.1"/>
    </source>
</evidence>
<keyword evidence="1" id="KW-0812">Transmembrane</keyword>
<dbReference type="EMBL" id="CP036275">
    <property type="protein sequence ID" value="QDU38429.1"/>
    <property type="molecule type" value="Genomic_DNA"/>
</dbReference>
<feature type="domain" description="DUF6798" evidence="2">
    <location>
        <begin position="411"/>
        <end position="470"/>
    </location>
</feature>
<dbReference type="Proteomes" id="UP000320496">
    <property type="component" value="Chromosome"/>
</dbReference>
<protein>
    <recommendedName>
        <fullName evidence="2">DUF6798 domain-containing protein</fullName>
    </recommendedName>
</protein>
<keyword evidence="1" id="KW-0472">Membrane</keyword>
<proteinExistence type="predicted"/>
<feature type="transmembrane region" description="Helical" evidence="1">
    <location>
        <begin position="301"/>
        <end position="322"/>
    </location>
</feature>
<keyword evidence="1" id="KW-1133">Transmembrane helix</keyword>
<reference evidence="3 4" key="1">
    <citation type="submission" date="2019-02" db="EMBL/GenBank/DDBJ databases">
        <title>Deep-cultivation of Planctomycetes and their phenomic and genomic characterization uncovers novel biology.</title>
        <authorList>
            <person name="Wiegand S."/>
            <person name="Jogler M."/>
            <person name="Boedeker C."/>
            <person name="Pinto D."/>
            <person name="Vollmers J."/>
            <person name="Rivas-Marin E."/>
            <person name="Kohn T."/>
            <person name="Peeters S.H."/>
            <person name="Heuer A."/>
            <person name="Rast P."/>
            <person name="Oberbeckmann S."/>
            <person name="Bunk B."/>
            <person name="Jeske O."/>
            <person name="Meyerdierks A."/>
            <person name="Storesund J.E."/>
            <person name="Kallscheuer N."/>
            <person name="Luecker S."/>
            <person name="Lage O.M."/>
            <person name="Pohl T."/>
            <person name="Merkel B.J."/>
            <person name="Hornburger P."/>
            <person name="Mueller R.-W."/>
            <person name="Bruemmer F."/>
            <person name="Labrenz M."/>
            <person name="Spormann A.M."/>
            <person name="Op den Camp H."/>
            <person name="Overmann J."/>
            <person name="Amann R."/>
            <person name="Jetten M.S.M."/>
            <person name="Mascher T."/>
            <person name="Medema M.H."/>
            <person name="Devos D.P."/>
            <person name="Kaster A.-K."/>
            <person name="Ovreas L."/>
            <person name="Rohde M."/>
            <person name="Galperin M.Y."/>
            <person name="Jogler C."/>
        </authorList>
    </citation>
    <scope>NUCLEOTIDE SEQUENCE [LARGE SCALE GENOMIC DNA]</scope>
    <source>
        <strain evidence="3 4">Mal4</strain>
    </source>
</reference>
<dbReference type="Pfam" id="PF20604">
    <property type="entry name" value="DUF6798"/>
    <property type="match status" value="1"/>
</dbReference>
<organism evidence="3 4">
    <name type="scientific">Maioricimonas rarisocia</name>
    <dbReference type="NCBI Taxonomy" id="2528026"/>
    <lineage>
        <taxon>Bacteria</taxon>
        <taxon>Pseudomonadati</taxon>
        <taxon>Planctomycetota</taxon>
        <taxon>Planctomycetia</taxon>
        <taxon>Planctomycetales</taxon>
        <taxon>Planctomycetaceae</taxon>
        <taxon>Maioricimonas</taxon>
    </lineage>
</organism>
<accession>A0A517Z7K2</accession>
<sequence length="533" mass="58775">MPDTMASSRSIWLPLLVLSAMLLAYAAVEAPIPGVNEPHYLTKARHFQDSGWCAGDLFLESGNAHWLFYVVMGPLTQWFDLPVVAAIGRVAALLLVAVGWQMLTTVLVPWRWAGAASASLFLLLQTLGNWSGEWLVGGVESKVFSYGLVLIGWAFLLRRRPIPAAAGLGLATSFHPVVGMWCTLCGLFAVVVNRMLPAAPTDQGEPDQQSEPDPSGWTHLLLAAVLFLLTASPGLITAANAALIAPPEVAWKADYIQVSYRLSHHLDPLTFDVRDYRYYGLLIVLWGLLRSRGQRTARLRLWELIVIGSVLAALAGIALAWGPRPWKEVPWFELRMKLLKFYPFRVADLCIPVGVSIACVNALVSPAGKAVDRRRLQRALLAGLTVAAYGVALLGARTNRPPSGLPPAEEAAWIETLEWVQEHTSEDTLVWAADEKWAVKWYAERPEYVNYKDCPQDPASIVEWNSRLKELAQWRIAALRDGLCTTDELADLRSSTGVSCLIVRRFGPVEPAPDYRSGPFRVYLIPDVPTAAE</sequence>
<feature type="transmembrane region" description="Helical" evidence="1">
    <location>
        <begin position="168"/>
        <end position="192"/>
    </location>
</feature>
<feature type="transmembrane region" description="Helical" evidence="1">
    <location>
        <begin position="220"/>
        <end position="243"/>
    </location>
</feature>
<dbReference type="OrthoDB" id="229702at2"/>
<feature type="transmembrane region" description="Helical" evidence="1">
    <location>
        <begin position="376"/>
        <end position="396"/>
    </location>
</feature>
<dbReference type="InterPro" id="IPR046477">
    <property type="entry name" value="DUF6798"/>
</dbReference>
<evidence type="ECO:0000313" key="4">
    <source>
        <dbReference type="Proteomes" id="UP000320496"/>
    </source>
</evidence>
<dbReference type="KEGG" id="mri:Mal4_27560"/>
<dbReference type="RefSeq" id="WP_145369713.1">
    <property type="nucleotide sequence ID" value="NZ_CP036275.1"/>
</dbReference>
<keyword evidence="4" id="KW-1185">Reference proteome</keyword>
<dbReference type="AlphaFoldDB" id="A0A517Z7K2"/>
<gene>
    <name evidence="3" type="ORF">Mal4_27560</name>
</gene>
<evidence type="ECO:0000259" key="2">
    <source>
        <dbReference type="Pfam" id="PF20604"/>
    </source>
</evidence>
<evidence type="ECO:0000256" key="1">
    <source>
        <dbReference type="SAM" id="Phobius"/>
    </source>
</evidence>